<dbReference type="GO" id="GO:0004984">
    <property type="term" value="F:olfactory receptor activity"/>
    <property type="evidence" value="ECO:0007669"/>
    <property type="project" value="InterPro"/>
</dbReference>
<dbReference type="InterPro" id="IPR017452">
    <property type="entry name" value="GPCR_Rhodpsn_7TM"/>
</dbReference>
<dbReference type="Gene3D" id="1.20.1070.10">
    <property type="entry name" value="Rhodopsin 7-helix transmembrane proteins"/>
    <property type="match status" value="1"/>
</dbReference>
<feature type="transmembrane region" description="Helical" evidence="6">
    <location>
        <begin position="141"/>
        <end position="164"/>
    </location>
</feature>
<dbReference type="InterPro" id="IPR000725">
    <property type="entry name" value="Olfact_rcpt"/>
</dbReference>
<feature type="transmembrane region" description="Helical" evidence="6">
    <location>
        <begin position="197"/>
        <end position="223"/>
    </location>
</feature>
<evidence type="ECO:0000259" key="7">
    <source>
        <dbReference type="PROSITE" id="PS50262"/>
    </source>
</evidence>
<dbReference type="GO" id="GO:0016020">
    <property type="term" value="C:membrane"/>
    <property type="evidence" value="ECO:0007669"/>
    <property type="project" value="UniProtKB-SubCell"/>
</dbReference>
<keyword evidence="9" id="KW-1185">Reference proteome</keyword>
<dbReference type="Proteomes" id="UP001187415">
    <property type="component" value="Unassembled WGS sequence"/>
</dbReference>
<feature type="transmembrane region" description="Helical" evidence="6">
    <location>
        <begin position="274"/>
        <end position="292"/>
    </location>
</feature>
<dbReference type="PRINTS" id="PR00237">
    <property type="entry name" value="GPCRRHODOPSN"/>
</dbReference>
<dbReference type="PANTHER" id="PTHR26451">
    <property type="entry name" value="G_PROTEIN_RECEP_F1_2 DOMAIN-CONTAINING PROTEIN"/>
    <property type="match status" value="1"/>
</dbReference>
<dbReference type="PRINTS" id="PR00245">
    <property type="entry name" value="OLFACTORYR"/>
</dbReference>
<accession>A0AA88SPV0</accession>
<proteinExistence type="predicted"/>
<comment type="subcellular location">
    <subcellularLocation>
        <location evidence="1">Membrane</location>
        <topology evidence="1">Multi-pass membrane protein</topology>
    </subcellularLocation>
</comment>
<dbReference type="AlphaFoldDB" id="A0AA88SPV0"/>
<dbReference type="InterPro" id="IPR000276">
    <property type="entry name" value="GPCR_Rhodpsn"/>
</dbReference>
<dbReference type="GO" id="GO:0004930">
    <property type="term" value="F:G protein-coupled receptor activity"/>
    <property type="evidence" value="ECO:0007669"/>
    <property type="project" value="InterPro"/>
</dbReference>
<reference evidence="8" key="1">
    <citation type="submission" date="2023-07" db="EMBL/GenBank/DDBJ databases">
        <title>Chromosome-level Genome Assembly of Striped Snakehead (Channa striata).</title>
        <authorList>
            <person name="Liu H."/>
        </authorList>
    </citation>
    <scope>NUCLEOTIDE SEQUENCE</scope>
    <source>
        <strain evidence="8">Gz</strain>
        <tissue evidence="8">Muscle</tissue>
    </source>
</reference>
<feature type="domain" description="G-protein coupled receptors family 1 profile" evidence="7">
    <location>
        <begin position="41"/>
        <end position="290"/>
    </location>
</feature>
<sequence length="312" mass="34638">MSSYNTSIKVTEFIVNGLDTTERPLVVGAVTLFIFVLSILANSVNIFVIIYDKKFHKPMYLLICNLAVVDIMYTSSSSPTMIGVLVAGVKTISYVPCLIQMFAINLGAVMEMFALAVMAFDRLLAVGCPFQYHIYLTNARTIVLTYILWIVGCACVAVLPATVIPLPHCSTVLKYTFCSHASIIRTTCVDPNYYFNLFAIITFFPLFFTFSFICLSYIGILFFVKLSSDSDKKKMGSTCLSHLIVVTCYYFPVFILSLLTRIGVVLTLEARNGLVIGSILGPSLVNPFVYCLRTAEIKNKIISLLKNVQVSQ</sequence>
<feature type="transmembrane region" description="Helical" evidence="6">
    <location>
        <begin position="243"/>
        <end position="268"/>
    </location>
</feature>
<evidence type="ECO:0000313" key="8">
    <source>
        <dbReference type="EMBL" id="KAK2846773.1"/>
    </source>
</evidence>
<keyword evidence="4 6" id="KW-0472">Membrane</keyword>
<evidence type="ECO:0000256" key="1">
    <source>
        <dbReference type="ARBA" id="ARBA00004141"/>
    </source>
</evidence>
<evidence type="ECO:0000256" key="5">
    <source>
        <dbReference type="ARBA" id="ARBA00023224"/>
    </source>
</evidence>
<dbReference type="InterPro" id="IPR052921">
    <property type="entry name" value="GPCR1_Superfamily_Member"/>
</dbReference>
<dbReference type="SMART" id="SM01381">
    <property type="entry name" value="7TM_GPCR_Srsx"/>
    <property type="match status" value="1"/>
</dbReference>
<dbReference type="EMBL" id="JAUPFM010000007">
    <property type="protein sequence ID" value="KAK2846773.1"/>
    <property type="molecule type" value="Genomic_DNA"/>
</dbReference>
<keyword evidence="2 6" id="KW-0812">Transmembrane</keyword>
<evidence type="ECO:0000256" key="3">
    <source>
        <dbReference type="ARBA" id="ARBA00022989"/>
    </source>
</evidence>
<keyword evidence="3 6" id="KW-1133">Transmembrane helix</keyword>
<protein>
    <recommendedName>
        <fullName evidence="7">G-protein coupled receptors family 1 profile domain-containing protein</fullName>
    </recommendedName>
</protein>
<evidence type="ECO:0000313" key="9">
    <source>
        <dbReference type="Proteomes" id="UP001187415"/>
    </source>
</evidence>
<comment type="caution">
    <text evidence="8">The sequence shown here is derived from an EMBL/GenBank/DDBJ whole genome shotgun (WGS) entry which is preliminary data.</text>
</comment>
<keyword evidence="5" id="KW-0807">Transducer</keyword>
<dbReference type="PROSITE" id="PS50262">
    <property type="entry name" value="G_PROTEIN_RECEP_F1_2"/>
    <property type="match status" value="1"/>
</dbReference>
<feature type="transmembrane region" description="Helical" evidence="6">
    <location>
        <begin position="98"/>
        <end position="120"/>
    </location>
</feature>
<dbReference type="PANTHER" id="PTHR26451:SF876">
    <property type="entry name" value="OLFACTORY RECEPTOR 10K2"/>
    <property type="match status" value="1"/>
</dbReference>
<feature type="transmembrane region" description="Helical" evidence="6">
    <location>
        <begin position="60"/>
        <end position="86"/>
    </location>
</feature>
<dbReference type="GO" id="GO:0005549">
    <property type="term" value="F:odorant binding"/>
    <property type="evidence" value="ECO:0007669"/>
    <property type="project" value="TreeGrafter"/>
</dbReference>
<evidence type="ECO:0000256" key="2">
    <source>
        <dbReference type="ARBA" id="ARBA00022692"/>
    </source>
</evidence>
<gene>
    <name evidence="8" type="ORF">Q5P01_009772</name>
</gene>
<name>A0AA88SPV0_CHASR</name>
<dbReference type="SUPFAM" id="SSF81321">
    <property type="entry name" value="Family A G protein-coupled receptor-like"/>
    <property type="match status" value="1"/>
</dbReference>
<evidence type="ECO:0000256" key="4">
    <source>
        <dbReference type="ARBA" id="ARBA00023136"/>
    </source>
</evidence>
<dbReference type="Pfam" id="PF13853">
    <property type="entry name" value="7tm_4"/>
    <property type="match status" value="1"/>
</dbReference>
<evidence type="ECO:0000256" key="6">
    <source>
        <dbReference type="SAM" id="Phobius"/>
    </source>
</evidence>
<organism evidence="8 9">
    <name type="scientific">Channa striata</name>
    <name type="common">Snakehead murrel</name>
    <name type="synonym">Ophicephalus striatus</name>
    <dbReference type="NCBI Taxonomy" id="64152"/>
    <lineage>
        <taxon>Eukaryota</taxon>
        <taxon>Metazoa</taxon>
        <taxon>Chordata</taxon>
        <taxon>Craniata</taxon>
        <taxon>Vertebrata</taxon>
        <taxon>Euteleostomi</taxon>
        <taxon>Actinopterygii</taxon>
        <taxon>Neopterygii</taxon>
        <taxon>Teleostei</taxon>
        <taxon>Neoteleostei</taxon>
        <taxon>Acanthomorphata</taxon>
        <taxon>Anabantaria</taxon>
        <taxon>Anabantiformes</taxon>
        <taxon>Channoidei</taxon>
        <taxon>Channidae</taxon>
        <taxon>Channa</taxon>
    </lineage>
</organism>
<feature type="transmembrane region" description="Helical" evidence="6">
    <location>
        <begin position="25"/>
        <end position="48"/>
    </location>
</feature>